<sequence>MTAKLYNTTWAYESMMDNYTYLDESSFDLGQGDTEHENTVKECEIWKQLYSTFLPALKSVYFNKFGEDWENTDVYLDFLMVDNKTLLIGVRNWGSPSDENTYFEIKPDKKYFPSGFELIEMGNKEALVSVISDGPVKMNKEYFETNFSIQERLEHVVEYFKLNFNNIAIGDYTGDPCDTYYDGADSDFLLFDMRNGADEVIDFPTIDGSYDLFEYIYEQFGIDYRLQDKK</sequence>
<comment type="caution">
    <text evidence="1">The sequence shown here is derived from an EMBL/GenBank/DDBJ whole genome shotgun (WGS) entry which is preliminary data.</text>
</comment>
<dbReference type="EMBL" id="MUIZ01000001">
    <property type="protein sequence ID" value="OUK05145.1"/>
    <property type="molecule type" value="Genomic_DNA"/>
</dbReference>
<name>A0A252CF26_9LACT</name>
<proteinExistence type="predicted"/>
<reference evidence="1 2" key="1">
    <citation type="submission" date="2017-02" db="EMBL/GenBank/DDBJ databases">
        <authorList>
            <person name="Peterson S.W."/>
        </authorList>
    </citation>
    <scope>NUCLEOTIDE SEQUENCE [LARGE SCALE GENOMIC DNA]</scope>
    <source>
        <strain evidence="1">159469</strain>
    </source>
</reference>
<evidence type="ECO:0000313" key="1">
    <source>
        <dbReference type="EMBL" id="OUK05145.1"/>
    </source>
</evidence>
<dbReference type="RefSeq" id="WP_086581820.1">
    <property type="nucleotide sequence ID" value="NZ_MUIZ01000001.1"/>
</dbReference>
<protein>
    <submittedName>
        <fullName evidence="1">Uncharacterized protein</fullName>
    </submittedName>
</protein>
<evidence type="ECO:0000313" key="2">
    <source>
        <dbReference type="Proteomes" id="UP000194606"/>
    </source>
</evidence>
<dbReference type="Proteomes" id="UP000194606">
    <property type="component" value="Unassembled WGS sequence"/>
</dbReference>
<gene>
    <name evidence="1" type="ORF">BZZ03_00035</name>
</gene>
<organism evidence="1 2">
    <name type="scientific">Lactococcus petauri</name>
    <dbReference type="NCBI Taxonomy" id="1940789"/>
    <lineage>
        <taxon>Bacteria</taxon>
        <taxon>Bacillati</taxon>
        <taxon>Bacillota</taxon>
        <taxon>Bacilli</taxon>
        <taxon>Lactobacillales</taxon>
        <taxon>Streptococcaceae</taxon>
        <taxon>Lactococcus</taxon>
    </lineage>
</organism>
<accession>A0A252CF26</accession>
<dbReference type="AlphaFoldDB" id="A0A252CF26"/>